<dbReference type="PANTHER" id="PTHR14856">
    <property type="entry name" value="PQ-LOOP REPEAT-CONTAINING PROTEIN 1-LIKE PROTEIN"/>
    <property type="match status" value="1"/>
</dbReference>
<feature type="transmembrane region" description="Helical" evidence="5">
    <location>
        <begin position="23"/>
        <end position="45"/>
    </location>
</feature>
<keyword evidence="7" id="KW-1185">Reference proteome</keyword>
<dbReference type="OrthoDB" id="292213at2759"/>
<gene>
    <name evidence="6" type="ORF">G6F64_000317</name>
</gene>
<evidence type="ECO:0000256" key="4">
    <source>
        <dbReference type="ARBA" id="ARBA00023136"/>
    </source>
</evidence>
<keyword evidence="2 5" id="KW-0812">Transmembrane</keyword>
<dbReference type="GO" id="GO:0042147">
    <property type="term" value="P:retrograde transport, endosome to Golgi"/>
    <property type="evidence" value="ECO:0007669"/>
    <property type="project" value="TreeGrafter"/>
</dbReference>
<dbReference type="AlphaFoldDB" id="A0A9P6XKQ6"/>
<keyword evidence="4 5" id="KW-0472">Membrane</keyword>
<feature type="transmembrane region" description="Helical" evidence="5">
    <location>
        <begin position="208"/>
        <end position="230"/>
    </location>
</feature>
<dbReference type="InterPro" id="IPR006603">
    <property type="entry name" value="PQ-loop_rpt"/>
</dbReference>
<organism evidence="6 7">
    <name type="scientific">Rhizopus oryzae</name>
    <name type="common">Mucormycosis agent</name>
    <name type="synonym">Rhizopus arrhizus var. delemar</name>
    <dbReference type="NCBI Taxonomy" id="64495"/>
    <lineage>
        <taxon>Eukaryota</taxon>
        <taxon>Fungi</taxon>
        <taxon>Fungi incertae sedis</taxon>
        <taxon>Mucoromycota</taxon>
        <taxon>Mucoromycotina</taxon>
        <taxon>Mucoromycetes</taxon>
        <taxon>Mucorales</taxon>
        <taxon>Mucorineae</taxon>
        <taxon>Rhizopodaceae</taxon>
        <taxon>Rhizopus</taxon>
    </lineage>
</organism>
<comment type="caution">
    <text evidence="6">The sequence shown here is derived from an EMBL/GenBank/DDBJ whole genome shotgun (WGS) entry which is preliminary data.</text>
</comment>
<evidence type="ECO:0000313" key="6">
    <source>
        <dbReference type="EMBL" id="KAG1315879.1"/>
    </source>
</evidence>
<dbReference type="Proteomes" id="UP000716291">
    <property type="component" value="Unassembled WGS sequence"/>
</dbReference>
<dbReference type="PANTHER" id="PTHR14856:SF9">
    <property type="entry name" value="PQ-LOOP REPEAT-CONTAINING PROTEIN 1"/>
    <property type="match status" value="1"/>
</dbReference>
<dbReference type="InterPro" id="IPR052241">
    <property type="entry name" value="SLC66/Scramblase_ANY1"/>
</dbReference>
<dbReference type="Pfam" id="PF04193">
    <property type="entry name" value="PQ-loop"/>
    <property type="match status" value="1"/>
</dbReference>
<dbReference type="GO" id="GO:0005768">
    <property type="term" value="C:endosome"/>
    <property type="evidence" value="ECO:0007669"/>
    <property type="project" value="TreeGrafter"/>
</dbReference>
<feature type="transmembrane region" description="Helical" evidence="5">
    <location>
        <begin position="122"/>
        <end position="143"/>
    </location>
</feature>
<dbReference type="FunFam" id="1.20.1280.290:FF:000005">
    <property type="entry name" value="PQ-loop repeat-containing protein 1"/>
    <property type="match status" value="1"/>
</dbReference>
<keyword evidence="3 5" id="KW-1133">Transmembrane helix</keyword>
<protein>
    <recommendedName>
        <fullName evidence="8">PQ-loop repeat-containing protein 1</fullName>
    </recommendedName>
</protein>
<name>A0A9P6XKQ6_RHIOR</name>
<dbReference type="GO" id="GO:0005829">
    <property type="term" value="C:cytosol"/>
    <property type="evidence" value="ECO:0007669"/>
    <property type="project" value="GOC"/>
</dbReference>
<evidence type="ECO:0000256" key="1">
    <source>
        <dbReference type="ARBA" id="ARBA00004141"/>
    </source>
</evidence>
<dbReference type="SMART" id="SM00679">
    <property type="entry name" value="CTNS"/>
    <property type="match status" value="1"/>
</dbReference>
<evidence type="ECO:0000256" key="2">
    <source>
        <dbReference type="ARBA" id="ARBA00022692"/>
    </source>
</evidence>
<dbReference type="GO" id="GO:0005802">
    <property type="term" value="C:trans-Golgi network"/>
    <property type="evidence" value="ECO:0007669"/>
    <property type="project" value="TreeGrafter"/>
</dbReference>
<evidence type="ECO:0000313" key="7">
    <source>
        <dbReference type="Proteomes" id="UP000716291"/>
    </source>
</evidence>
<reference evidence="6" key="1">
    <citation type="journal article" date="2020" name="Microb. Genom.">
        <title>Genetic diversity of clinical and environmental Mucorales isolates obtained from an investigation of mucormycosis cases among solid organ transplant recipients.</title>
        <authorList>
            <person name="Nguyen M.H."/>
            <person name="Kaul D."/>
            <person name="Muto C."/>
            <person name="Cheng S.J."/>
            <person name="Richter R.A."/>
            <person name="Bruno V.M."/>
            <person name="Liu G."/>
            <person name="Beyhan S."/>
            <person name="Sundermann A.J."/>
            <person name="Mounaud S."/>
            <person name="Pasculle A.W."/>
            <person name="Nierman W.C."/>
            <person name="Driscoll E."/>
            <person name="Cumbie R."/>
            <person name="Clancy C.J."/>
            <person name="Dupont C.L."/>
        </authorList>
    </citation>
    <scope>NUCLEOTIDE SEQUENCE</scope>
    <source>
        <strain evidence="6">GL11</strain>
    </source>
</reference>
<dbReference type="Gene3D" id="1.20.1280.290">
    <property type="match status" value="1"/>
</dbReference>
<feature type="transmembrane region" description="Helical" evidence="5">
    <location>
        <begin position="51"/>
        <end position="72"/>
    </location>
</feature>
<evidence type="ECO:0000256" key="3">
    <source>
        <dbReference type="ARBA" id="ARBA00022989"/>
    </source>
</evidence>
<sequence>MVVAPTLGYFDQIRIISQKKTSLGFNSATCAILLFSNILRIFFWLGKRFDVTLLFQSIAMLTAMILLLYTVIKYKPIVPFNPLIRQDSNTSSISSLDDDVLSVGQHIEYKWYQRSFWAWDHFLDYVNCLLVYITFVSILYILFHQHSEFIEALGFLSLGIESTLPVPQILTNFKHRNTDGFSWLILASWFLGDGFKAFYFFYTQSPLQFVVCAIVQLCFDTVVVVQFIIFSSPTLKKSLGIREHYEPIA</sequence>
<evidence type="ECO:0008006" key="8">
    <source>
        <dbReference type="Google" id="ProtNLM"/>
    </source>
</evidence>
<feature type="transmembrane region" description="Helical" evidence="5">
    <location>
        <begin position="182"/>
        <end position="202"/>
    </location>
</feature>
<proteinExistence type="predicted"/>
<comment type="subcellular location">
    <subcellularLocation>
        <location evidence="1">Membrane</location>
        <topology evidence="1">Multi-pass membrane protein</topology>
    </subcellularLocation>
</comment>
<dbReference type="GO" id="GO:0045332">
    <property type="term" value="P:phospholipid translocation"/>
    <property type="evidence" value="ECO:0007669"/>
    <property type="project" value="TreeGrafter"/>
</dbReference>
<dbReference type="GO" id="GO:0016020">
    <property type="term" value="C:membrane"/>
    <property type="evidence" value="ECO:0007669"/>
    <property type="project" value="UniProtKB-SubCell"/>
</dbReference>
<evidence type="ECO:0000256" key="5">
    <source>
        <dbReference type="SAM" id="Phobius"/>
    </source>
</evidence>
<accession>A0A9P6XKQ6</accession>
<dbReference type="EMBL" id="JAANQT010000018">
    <property type="protein sequence ID" value="KAG1315879.1"/>
    <property type="molecule type" value="Genomic_DNA"/>
</dbReference>